<dbReference type="InterPro" id="IPR013783">
    <property type="entry name" value="Ig-like_fold"/>
</dbReference>
<dbReference type="ExpressionAtlas" id="A0A4X1UYP4">
    <property type="expression patterns" value="baseline and differential"/>
</dbReference>
<organism evidence="5 6">
    <name type="scientific">Sus scrofa</name>
    <name type="common">Pig</name>
    <dbReference type="NCBI Taxonomy" id="9823"/>
    <lineage>
        <taxon>Eukaryota</taxon>
        <taxon>Metazoa</taxon>
        <taxon>Chordata</taxon>
        <taxon>Craniata</taxon>
        <taxon>Vertebrata</taxon>
        <taxon>Euteleostomi</taxon>
        <taxon>Mammalia</taxon>
        <taxon>Eutheria</taxon>
        <taxon>Laurasiatheria</taxon>
        <taxon>Artiodactyla</taxon>
        <taxon>Suina</taxon>
        <taxon>Suidae</taxon>
        <taxon>Sus</taxon>
    </lineage>
</organism>
<dbReference type="Ensembl" id="ENSSSCT00050094597.1">
    <property type="protein sequence ID" value="ENSSSCP00050040789.1"/>
    <property type="gene ID" value="ENSSSCG00050069342.1"/>
</dbReference>
<dbReference type="PANTHER" id="PTHR23268:SF28">
    <property type="entry name" value="T CELL RECEPTOR BETA VARIABLE 19"/>
    <property type="match status" value="1"/>
</dbReference>
<evidence type="ECO:0000256" key="2">
    <source>
        <dbReference type="ARBA" id="ARBA00022859"/>
    </source>
</evidence>
<proteinExistence type="predicted"/>
<protein>
    <submittedName>
        <fullName evidence="5">T cell receptor beta variable 19</fullName>
    </submittedName>
</protein>
<dbReference type="SMR" id="A0A4X1UYP4"/>
<evidence type="ECO:0000256" key="3">
    <source>
        <dbReference type="SAM" id="SignalP"/>
    </source>
</evidence>
<dbReference type="Gene3D" id="2.60.40.10">
    <property type="entry name" value="Immunoglobulins"/>
    <property type="match status" value="1"/>
</dbReference>
<dbReference type="Ensembl" id="ENSSSCT00070042196.1">
    <property type="protein sequence ID" value="ENSSSCP00070035459.1"/>
    <property type="gene ID" value="ENSSSCG00070021246.1"/>
</dbReference>
<dbReference type="Proteomes" id="UP000694727">
    <property type="component" value="Unplaced"/>
</dbReference>
<reference evidence="5" key="2">
    <citation type="submission" date="2025-05" db="UniProtKB">
        <authorList>
            <consortium name="Ensembl"/>
        </authorList>
    </citation>
    <scope>IDENTIFICATION</scope>
</reference>
<dbReference type="GO" id="GO:0002376">
    <property type="term" value="P:immune system process"/>
    <property type="evidence" value="ECO:0007669"/>
    <property type="project" value="UniProtKB-KW"/>
</dbReference>
<evidence type="ECO:0000313" key="5">
    <source>
        <dbReference type="Ensembl" id="ENSSSCP00070035459.1"/>
    </source>
</evidence>
<dbReference type="InterPro" id="IPR050413">
    <property type="entry name" value="TCR_beta_variable"/>
</dbReference>
<dbReference type="Pfam" id="PF07686">
    <property type="entry name" value="V-set"/>
    <property type="match status" value="1"/>
</dbReference>
<dbReference type="PANTHER" id="PTHR23268">
    <property type="entry name" value="T-CELL RECEPTOR BETA CHAIN"/>
    <property type="match status" value="1"/>
</dbReference>
<dbReference type="Proteomes" id="UP000694720">
    <property type="component" value="Unplaced"/>
</dbReference>
<dbReference type="Ensembl" id="ENSSSCT00045056202.1">
    <property type="protein sequence ID" value="ENSSSCP00045039205.1"/>
    <property type="gene ID" value="ENSSSCG00045032918.1"/>
</dbReference>
<keyword evidence="1 3" id="KW-0732">Signal</keyword>
<dbReference type="Proteomes" id="UP000694571">
    <property type="component" value="Unplaced"/>
</dbReference>
<dbReference type="Proteomes" id="UP000694728">
    <property type="component" value="Unplaced"/>
</dbReference>
<feature type="signal peptide" evidence="3">
    <location>
        <begin position="1"/>
        <end position="21"/>
    </location>
</feature>
<dbReference type="Proteomes" id="UP000694570">
    <property type="component" value="Unplaced"/>
</dbReference>
<evidence type="ECO:0000259" key="4">
    <source>
        <dbReference type="Pfam" id="PF07686"/>
    </source>
</evidence>
<dbReference type="Ensembl" id="ENSSSCT00025041910.1">
    <property type="protein sequence ID" value="ENSSSCP00025017837.1"/>
    <property type="gene ID" value="ENSSSCG00025030827.1"/>
</dbReference>
<feature type="domain" description="Immunoglobulin V-set" evidence="4">
    <location>
        <begin position="25"/>
        <end position="114"/>
    </location>
</feature>
<dbReference type="SUPFAM" id="SSF48726">
    <property type="entry name" value="Immunoglobulin"/>
    <property type="match status" value="1"/>
</dbReference>
<dbReference type="Ensembl" id="ENSSSCT00035061516.1">
    <property type="protein sequence ID" value="ENSSSCP00035024807.1"/>
    <property type="gene ID" value="ENSSSCG00035046263.1"/>
</dbReference>
<accession>A0A4X1UYP4</accession>
<reference evidence="5 6" key="1">
    <citation type="submission" date="2017-08" db="EMBL/GenBank/DDBJ databases">
        <title>USMARCv1.0.</title>
        <authorList>
            <person name="Hannum G.I."/>
            <person name="Koren S."/>
            <person name="Schroeder S.G."/>
            <person name="Chin S.C."/>
            <person name="Nonneman D.J."/>
            <person name="Becker S.A."/>
            <person name="Rosen B.D."/>
            <person name="Bickhart D.M."/>
            <person name="Putnam N.H."/>
            <person name="Green R.E."/>
            <person name="Tuggle C.K."/>
            <person name="Liu H."/>
            <person name="Rohrer G.A."/>
            <person name="Warr A."/>
            <person name="Hall R."/>
            <person name="Kim K."/>
            <person name="Hume D.A."/>
            <person name="Talbot R."/>
            <person name="Chow W."/>
            <person name="Howe K."/>
            <person name="Schwartz A.S."/>
            <person name="Watson M."/>
            <person name="Archibald A.L."/>
            <person name="Phillippy A.M."/>
            <person name="Smith T.P.L."/>
        </authorList>
    </citation>
    <scope>NUCLEOTIDE SEQUENCE [LARGE SCALE GENOMIC DNA]</scope>
</reference>
<name>A0A4X1UYP4_PIG</name>
<keyword evidence="2" id="KW-0391">Immunity</keyword>
<dbReference type="AlphaFoldDB" id="A0A4X1UYP4"/>
<sequence>MDNQVICCVALCLLGAGTIDGGITQTPKYLFKEEGQEVTLECKQDFNHDAMYWYRQDPGQGLRLIYFSLVVPDVQKADIASGYNASREKKAFFPLTVTLTQKNQTSLYLCASSIDTVKQSRLLGAHK</sequence>
<evidence type="ECO:0000313" key="6">
    <source>
        <dbReference type="Proteomes" id="UP000314985"/>
    </source>
</evidence>
<dbReference type="GO" id="GO:0042105">
    <property type="term" value="C:alpha-beta T cell receptor complex"/>
    <property type="evidence" value="ECO:0007669"/>
    <property type="project" value="Ensembl"/>
</dbReference>
<dbReference type="InterPro" id="IPR036179">
    <property type="entry name" value="Ig-like_dom_sf"/>
</dbReference>
<dbReference type="Ensembl" id="ENSSSCT00065040193.1">
    <property type="protein sequence ID" value="ENSSSCP00065016985.1"/>
    <property type="gene ID" value="ENSSSCG00065029797.1"/>
</dbReference>
<evidence type="ECO:0000256" key="1">
    <source>
        <dbReference type="ARBA" id="ARBA00022729"/>
    </source>
</evidence>
<dbReference type="Proteomes" id="UP000694723">
    <property type="component" value="Unplaced"/>
</dbReference>
<dbReference type="InterPro" id="IPR013106">
    <property type="entry name" value="Ig_V-set"/>
</dbReference>
<feature type="chain" id="PRO_5044615254" evidence="3">
    <location>
        <begin position="22"/>
        <end position="127"/>
    </location>
</feature>
<dbReference type="Ensembl" id="ENSSSCT00060014664.1">
    <property type="protein sequence ID" value="ENSSSCP00060005693.1"/>
    <property type="gene ID" value="ENSSSCG00060011244.1"/>
</dbReference>
<dbReference type="Proteomes" id="UP000694725">
    <property type="component" value="Unplaced"/>
</dbReference>
<dbReference type="Ensembl" id="ENSSSCT00030064601.1">
    <property type="protein sequence ID" value="ENSSSCP00030029527.1"/>
    <property type="gene ID" value="ENSSSCG00030046310.1"/>
</dbReference>
<dbReference type="Proteomes" id="UP000314985">
    <property type="component" value="Chromosome 18"/>
</dbReference>